<proteinExistence type="predicted"/>
<dbReference type="AlphaFoldDB" id="A0A2T1BY83"/>
<gene>
    <name evidence="1" type="ORF">C7B64_21410</name>
</gene>
<evidence type="ECO:0000313" key="2">
    <source>
        <dbReference type="Proteomes" id="UP000238762"/>
    </source>
</evidence>
<dbReference type="RefSeq" id="WP_106291203.1">
    <property type="nucleotide sequence ID" value="NZ_CAWNTC010000194.1"/>
</dbReference>
<dbReference type="InterPro" id="IPR012489">
    <property type="entry name" value="NucleaseA_inhib-like"/>
</dbReference>
<accession>A0A2T1BY83</accession>
<keyword evidence="2" id="KW-1185">Reference proteome</keyword>
<dbReference type="OrthoDB" id="574253at2"/>
<evidence type="ECO:0000313" key="1">
    <source>
        <dbReference type="EMBL" id="PSB00833.1"/>
    </source>
</evidence>
<dbReference type="Proteomes" id="UP000238762">
    <property type="component" value="Unassembled WGS sequence"/>
</dbReference>
<reference evidence="1 2" key="2">
    <citation type="submission" date="2018-03" db="EMBL/GenBank/DDBJ databases">
        <title>The ancient ancestry and fast evolution of plastids.</title>
        <authorList>
            <person name="Moore K.R."/>
            <person name="Magnabosco C."/>
            <person name="Momper L."/>
            <person name="Gold D.A."/>
            <person name="Bosak T."/>
            <person name="Fournier G.P."/>
        </authorList>
    </citation>
    <scope>NUCLEOTIDE SEQUENCE [LARGE SCALE GENOMIC DNA]</scope>
    <source>
        <strain evidence="1 2">CCAP 1448/3</strain>
    </source>
</reference>
<organism evidence="1 2">
    <name type="scientific">Merismopedia glauca CCAP 1448/3</name>
    <dbReference type="NCBI Taxonomy" id="1296344"/>
    <lineage>
        <taxon>Bacteria</taxon>
        <taxon>Bacillati</taxon>
        <taxon>Cyanobacteriota</taxon>
        <taxon>Cyanophyceae</taxon>
        <taxon>Synechococcales</taxon>
        <taxon>Merismopediaceae</taxon>
        <taxon>Merismopedia</taxon>
    </lineage>
</organism>
<dbReference type="SUPFAM" id="SSF82602">
    <property type="entry name" value="Nuclease A inhibitor (NuiA)"/>
    <property type="match status" value="1"/>
</dbReference>
<sequence length="163" mass="18461">MKFKKYTALFTVFISAGIAITIISPKALAQQTLSCPEQQKLLTQAVEGLQYQSESDYPLSYFRFANVLKLPLPQTFANLTRQFNQPVTQITFDEFFQKVTRIYPGMSQSQFLTARRFKVLESTLRGNYQQLTVYRVGTVEVYIYIAGVNSCGLTGLQTVGIET</sequence>
<comment type="caution">
    <text evidence="1">The sequence shown here is derived from an EMBL/GenBank/DDBJ whole genome shotgun (WGS) entry which is preliminary data.</text>
</comment>
<dbReference type="Gene3D" id="3.40.1460.10">
    <property type="entry name" value="Nuclease A inhibitor-like"/>
    <property type="match status" value="1"/>
</dbReference>
<reference evidence="1 2" key="1">
    <citation type="submission" date="2018-02" db="EMBL/GenBank/DDBJ databases">
        <authorList>
            <person name="Cohen D.B."/>
            <person name="Kent A.D."/>
        </authorList>
    </citation>
    <scope>NUCLEOTIDE SEQUENCE [LARGE SCALE GENOMIC DNA]</scope>
    <source>
        <strain evidence="1 2">CCAP 1448/3</strain>
    </source>
</reference>
<dbReference type="EMBL" id="PVWJ01000155">
    <property type="protein sequence ID" value="PSB00833.1"/>
    <property type="molecule type" value="Genomic_DNA"/>
</dbReference>
<name>A0A2T1BY83_9CYAN</name>
<dbReference type="Pfam" id="PF07924">
    <property type="entry name" value="NuiA"/>
    <property type="match status" value="1"/>
</dbReference>
<protein>
    <submittedName>
        <fullName evidence="1">Uncharacterized protein</fullName>
    </submittedName>
</protein>
<dbReference type="InterPro" id="IPR036587">
    <property type="entry name" value="NucleaseA_inhib-like_sf"/>
</dbReference>